<dbReference type="EMBL" id="BARU01018564">
    <property type="protein sequence ID" value="GAH57973.1"/>
    <property type="molecule type" value="Genomic_DNA"/>
</dbReference>
<protein>
    <submittedName>
        <fullName evidence="1">Uncharacterized protein</fullName>
    </submittedName>
</protein>
<organism evidence="1">
    <name type="scientific">marine sediment metagenome</name>
    <dbReference type="NCBI Taxonomy" id="412755"/>
    <lineage>
        <taxon>unclassified sequences</taxon>
        <taxon>metagenomes</taxon>
        <taxon>ecological metagenomes</taxon>
    </lineage>
</organism>
<dbReference type="AlphaFoldDB" id="X1IKA6"/>
<gene>
    <name evidence="1" type="ORF">S03H2_30675</name>
</gene>
<accession>X1IKA6</accession>
<comment type="caution">
    <text evidence="1">The sequence shown here is derived from an EMBL/GenBank/DDBJ whole genome shotgun (WGS) entry which is preliminary data.</text>
</comment>
<name>X1IKA6_9ZZZZ</name>
<feature type="non-terminal residue" evidence="1">
    <location>
        <position position="1"/>
    </location>
</feature>
<reference evidence="1" key="1">
    <citation type="journal article" date="2014" name="Front. Microbiol.">
        <title>High frequency of phylogenetically diverse reductive dehalogenase-homologous genes in deep subseafloor sedimentary metagenomes.</title>
        <authorList>
            <person name="Kawai M."/>
            <person name="Futagami T."/>
            <person name="Toyoda A."/>
            <person name="Takaki Y."/>
            <person name="Nishi S."/>
            <person name="Hori S."/>
            <person name="Arai W."/>
            <person name="Tsubouchi T."/>
            <person name="Morono Y."/>
            <person name="Uchiyama I."/>
            <person name="Ito T."/>
            <person name="Fujiyama A."/>
            <person name="Inagaki F."/>
            <person name="Takami H."/>
        </authorList>
    </citation>
    <scope>NUCLEOTIDE SEQUENCE</scope>
    <source>
        <strain evidence="1">Expedition CK06-06</strain>
    </source>
</reference>
<evidence type="ECO:0000313" key="1">
    <source>
        <dbReference type="EMBL" id="GAH57973.1"/>
    </source>
</evidence>
<proteinExistence type="predicted"/>
<sequence>RQKNSDYDSSCEGAGHTFPGLAGADFRGKFMFAKKASDCVSSYVSGLYDKNEH</sequence>